<gene>
    <name evidence="1" type="ORF">LCGC14_1153180</name>
</gene>
<comment type="caution">
    <text evidence="1">The sequence shown here is derived from an EMBL/GenBank/DDBJ whole genome shotgun (WGS) entry which is preliminary data.</text>
</comment>
<name>A0A0F9LZR7_9ZZZZ</name>
<organism evidence="1">
    <name type="scientific">marine sediment metagenome</name>
    <dbReference type="NCBI Taxonomy" id="412755"/>
    <lineage>
        <taxon>unclassified sequences</taxon>
        <taxon>metagenomes</taxon>
        <taxon>ecological metagenomes</taxon>
    </lineage>
</organism>
<protein>
    <submittedName>
        <fullName evidence="1">Uncharacterized protein</fullName>
    </submittedName>
</protein>
<dbReference type="EMBL" id="LAZR01005561">
    <property type="protein sequence ID" value="KKM98908.1"/>
    <property type="molecule type" value="Genomic_DNA"/>
</dbReference>
<dbReference type="AlphaFoldDB" id="A0A0F9LZR7"/>
<sequence length="122" mass="13905">MQVYPPPALEMLILNQGRDDYEARDGFGISGGMVRISLTTSWDKDTICDICKEKIAINTVWIEHLEGGCTREPCDHPPDNDPWGDCTLMRHDKVHFRHLSLSFSCLPEEAQARARVFWKGCI</sequence>
<accession>A0A0F9LZR7</accession>
<evidence type="ECO:0000313" key="1">
    <source>
        <dbReference type="EMBL" id="KKM98908.1"/>
    </source>
</evidence>
<proteinExistence type="predicted"/>
<reference evidence="1" key="1">
    <citation type="journal article" date="2015" name="Nature">
        <title>Complex archaea that bridge the gap between prokaryotes and eukaryotes.</title>
        <authorList>
            <person name="Spang A."/>
            <person name="Saw J.H."/>
            <person name="Jorgensen S.L."/>
            <person name="Zaremba-Niedzwiedzka K."/>
            <person name="Martijn J."/>
            <person name="Lind A.E."/>
            <person name="van Eijk R."/>
            <person name="Schleper C."/>
            <person name="Guy L."/>
            <person name="Ettema T.J."/>
        </authorList>
    </citation>
    <scope>NUCLEOTIDE SEQUENCE</scope>
</reference>